<proteinExistence type="predicted"/>
<gene>
    <name evidence="2" type="ORF">GALMADRAFT_132482</name>
</gene>
<organism evidence="2 3">
    <name type="scientific">Galerina marginata (strain CBS 339.88)</name>
    <dbReference type="NCBI Taxonomy" id="685588"/>
    <lineage>
        <taxon>Eukaryota</taxon>
        <taxon>Fungi</taxon>
        <taxon>Dikarya</taxon>
        <taxon>Basidiomycota</taxon>
        <taxon>Agaricomycotina</taxon>
        <taxon>Agaricomycetes</taxon>
        <taxon>Agaricomycetidae</taxon>
        <taxon>Agaricales</taxon>
        <taxon>Agaricineae</taxon>
        <taxon>Strophariaceae</taxon>
        <taxon>Galerina</taxon>
    </lineage>
</organism>
<sequence>MTSNSASTPHLRPAPVNRPPNVQVNGDLPALPAFASPGHSSNITIYPFAQPGEDGPSSNLVPDASHGTHAGTRSPSPVHCAPTVDVVNAADPPVTNVPQNALPPLPLTLSWGLQRPTLTSNTRTMQKRSSASFLATSNATPPVKGGRGRRRKEKEPETTSAMSADFPVPVATAASSERLDALASTVADMQNRMVIADARAQDRERSVEDLAREYKLMSNRHMAFLDRRPDLRMDPEFKQLYTSHVETRTALNQLTKKFSTSSSSTSASLDNLNATVQGLLSDVRANARAAPATLSLLTLPDPAPPSPSHHSPPRRVSPPFQSRSNVWVPRHPVDDGVLSTNK</sequence>
<evidence type="ECO:0000313" key="2">
    <source>
        <dbReference type="EMBL" id="KDR85838.1"/>
    </source>
</evidence>
<accession>A0A067U353</accession>
<reference evidence="3" key="1">
    <citation type="journal article" date="2014" name="Proc. Natl. Acad. Sci. U.S.A.">
        <title>Extensive sampling of basidiomycete genomes demonstrates inadequacy of the white-rot/brown-rot paradigm for wood decay fungi.</title>
        <authorList>
            <person name="Riley R."/>
            <person name="Salamov A.A."/>
            <person name="Brown D.W."/>
            <person name="Nagy L.G."/>
            <person name="Floudas D."/>
            <person name="Held B.W."/>
            <person name="Levasseur A."/>
            <person name="Lombard V."/>
            <person name="Morin E."/>
            <person name="Otillar R."/>
            <person name="Lindquist E.A."/>
            <person name="Sun H."/>
            <person name="LaButti K.M."/>
            <person name="Schmutz J."/>
            <person name="Jabbour D."/>
            <person name="Luo H."/>
            <person name="Baker S.E."/>
            <person name="Pisabarro A.G."/>
            <person name="Walton J.D."/>
            <person name="Blanchette R.A."/>
            <person name="Henrissat B."/>
            <person name="Martin F."/>
            <person name="Cullen D."/>
            <person name="Hibbett D.S."/>
            <person name="Grigoriev I.V."/>
        </authorList>
    </citation>
    <scope>NUCLEOTIDE SEQUENCE [LARGE SCALE GENOMIC DNA]</scope>
    <source>
        <strain evidence="3">CBS 339.88</strain>
    </source>
</reference>
<keyword evidence="3" id="KW-1185">Reference proteome</keyword>
<protein>
    <submittedName>
        <fullName evidence="2">Uncharacterized protein</fullName>
    </submittedName>
</protein>
<feature type="region of interest" description="Disordered" evidence="1">
    <location>
        <begin position="1"/>
        <end position="81"/>
    </location>
</feature>
<feature type="region of interest" description="Disordered" evidence="1">
    <location>
        <begin position="296"/>
        <end position="342"/>
    </location>
</feature>
<feature type="region of interest" description="Disordered" evidence="1">
    <location>
        <begin position="126"/>
        <end position="161"/>
    </location>
</feature>
<dbReference type="HOGENOM" id="CLU_811449_0_0_1"/>
<dbReference type="EMBL" id="KL142367">
    <property type="protein sequence ID" value="KDR85838.1"/>
    <property type="molecule type" value="Genomic_DNA"/>
</dbReference>
<name>A0A067U353_GALM3</name>
<evidence type="ECO:0000256" key="1">
    <source>
        <dbReference type="SAM" id="MobiDB-lite"/>
    </source>
</evidence>
<dbReference type="Proteomes" id="UP000027222">
    <property type="component" value="Unassembled WGS sequence"/>
</dbReference>
<dbReference type="AlphaFoldDB" id="A0A067U353"/>
<feature type="compositionally biased region" description="Polar residues" evidence="1">
    <location>
        <begin position="126"/>
        <end position="139"/>
    </location>
</feature>
<evidence type="ECO:0000313" key="3">
    <source>
        <dbReference type="Proteomes" id="UP000027222"/>
    </source>
</evidence>